<dbReference type="InterPro" id="IPR050996">
    <property type="entry name" value="Docking_Protein_DOK"/>
</dbReference>
<dbReference type="OrthoDB" id="6020914at2759"/>
<evidence type="ECO:0000313" key="2">
    <source>
        <dbReference type="EMBL" id="GCB76310.1"/>
    </source>
</evidence>
<dbReference type="InterPro" id="IPR011993">
    <property type="entry name" value="PH-like_dom_sf"/>
</dbReference>
<dbReference type="GO" id="GO:0007169">
    <property type="term" value="P:cell surface receptor protein tyrosine kinase signaling pathway"/>
    <property type="evidence" value="ECO:0007669"/>
    <property type="project" value="TreeGrafter"/>
</dbReference>
<dbReference type="Pfam" id="PF02174">
    <property type="entry name" value="IRS"/>
    <property type="match status" value="1"/>
</dbReference>
<gene>
    <name evidence="2" type="ORF">scyTo_0018326</name>
</gene>
<proteinExistence type="predicted"/>
<dbReference type="GO" id="GO:0005737">
    <property type="term" value="C:cytoplasm"/>
    <property type="evidence" value="ECO:0007669"/>
    <property type="project" value="TreeGrafter"/>
</dbReference>
<dbReference type="STRING" id="75743.A0A401PT56"/>
<dbReference type="InterPro" id="IPR002404">
    <property type="entry name" value="IRS_PTB"/>
</dbReference>
<keyword evidence="3" id="KW-1185">Reference proteome</keyword>
<evidence type="ECO:0000313" key="3">
    <source>
        <dbReference type="Proteomes" id="UP000288216"/>
    </source>
</evidence>
<name>A0A401PT56_SCYTO</name>
<dbReference type="PANTHER" id="PTHR21258:SF14">
    <property type="entry name" value="DOCKING PROTEIN 2"/>
    <property type="match status" value="1"/>
</dbReference>
<reference evidence="2 3" key="1">
    <citation type="journal article" date="2018" name="Nat. Ecol. Evol.">
        <title>Shark genomes provide insights into elasmobranch evolution and the origin of vertebrates.</title>
        <authorList>
            <person name="Hara Y"/>
            <person name="Yamaguchi K"/>
            <person name="Onimaru K"/>
            <person name="Kadota M"/>
            <person name="Koyanagi M"/>
            <person name="Keeley SD"/>
            <person name="Tatsumi K"/>
            <person name="Tanaka K"/>
            <person name="Motone F"/>
            <person name="Kageyama Y"/>
            <person name="Nozu R"/>
            <person name="Adachi N"/>
            <person name="Nishimura O"/>
            <person name="Nakagawa R"/>
            <person name="Tanegashima C"/>
            <person name="Kiyatake I"/>
            <person name="Matsumoto R"/>
            <person name="Murakumo K"/>
            <person name="Nishida K"/>
            <person name="Terakita A"/>
            <person name="Kuratani S"/>
            <person name="Sato K"/>
            <person name="Hyodo S Kuraku.S."/>
        </authorList>
    </citation>
    <scope>NUCLEOTIDE SEQUENCE [LARGE SCALE GENOMIC DNA]</scope>
</reference>
<feature type="domain" description="IRS-type PTB" evidence="1">
    <location>
        <begin position="117"/>
        <end position="168"/>
    </location>
</feature>
<comment type="caution">
    <text evidence="2">The sequence shown here is derived from an EMBL/GenBank/DDBJ whole genome shotgun (WGS) entry which is preliminary data.</text>
</comment>
<dbReference type="PANTHER" id="PTHR21258">
    <property type="entry name" value="DOCKING PROTEIN RELATED"/>
    <property type="match status" value="1"/>
</dbReference>
<dbReference type="Gene3D" id="2.30.29.30">
    <property type="entry name" value="Pleckstrin-homology domain (PH domain)/Phosphotyrosine-binding domain (PTB)"/>
    <property type="match status" value="2"/>
</dbReference>
<protein>
    <recommendedName>
        <fullName evidence="1">IRS-type PTB domain-containing protein</fullName>
    </recommendedName>
</protein>
<dbReference type="AlphaFoldDB" id="A0A401PT56"/>
<dbReference type="EMBL" id="BFAA01012652">
    <property type="protein sequence ID" value="GCB76310.1"/>
    <property type="molecule type" value="Genomic_DNA"/>
</dbReference>
<evidence type="ECO:0000259" key="1">
    <source>
        <dbReference type="Pfam" id="PF02174"/>
    </source>
</evidence>
<dbReference type="GO" id="GO:0043410">
    <property type="term" value="P:positive regulation of MAPK cascade"/>
    <property type="evidence" value="ECO:0007669"/>
    <property type="project" value="TreeGrafter"/>
</dbReference>
<dbReference type="SMART" id="SM01244">
    <property type="entry name" value="IRS"/>
    <property type="match status" value="1"/>
</dbReference>
<accession>A0A401PT56</accession>
<dbReference type="SUPFAM" id="SSF50729">
    <property type="entry name" value="PH domain-like"/>
    <property type="match status" value="1"/>
</dbReference>
<dbReference type="GO" id="GO:0007265">
    <property type="term" value="P:Ras protein signal transduction"/>
    <property type="evidence" value="ECO:0007669"/>
    <property type="project" value="TreeGrafter"/>
</dbReference>
<organism evidence="2 3">
    <name type="scientific">Scyliorhinus torazame</name>
    <name type="common">Cloudy catshark</name>
    <name type="synonym">Catulus torazame</name>
    <dbReference type="NCBI Taxonomy" id="75743"/>
    <lineage>
        <taxon>Eukaryota</taxon>
        <taxon>Metazoa</taxon>
        <taxon>Chordata</taxon>
        <taxon>Craniata</taxon>
        <taxon>Vertebrata</taxon>
        <taxon>Chondrichthyes</taxon>
        <taxon>Elasmobranchii</taxon>
        <taxon>Galeomorphii</taxon>
        <taxon>Galeoidea</taxon>
        <taxon>Carcharhiniformes</taxon>
        <taxon>Scyliorhinidae</taxon>
        <taxon>Scyliorhinus</taxon>
    </lineage>
</organism>
<dbReference type="Proteomes" id="UP000288216">
    <property type="component" value="Unassembled WGS sequence"/>
</dbReference>
<sequence length="217" mass="25052">MTERQGTRKTENKKVIKLSDCIRITEAPSESCPNECQSLHLETIEKLFVFAIDSSEYDDWRQSLCELAFPMNWGDWPTLSKNDGKQWSKKGTNNVLAMEENALYCTRVAVKDFRVAVRKTEAADRCRLRGTFLLTVQADGLELKDVKTADVHFTWPYRFLRRFGRDKDITFNKAAIDLIVVGFHYAELALPKWLAEAGIQQIIRFITIEQRGITQQI</sequence>